<dbReference type="EMBL" id="CALNXJ010000021">
    <property type="protein sequence ID" value="CAH3126149.1"/>
    <property type="molecule type" value="Genomic_DNA"/>
</dbReference>
<evidence type="ECO:0000313" key="2">
    <source>
        <dbReference type="EMBL" id="CAH3126149.1"/>
    </source>
</evidence>
<name>A0AAU9WUI1_9CNID</name>
<comment type="caution">
    <text evidence="2">The sequence shown here is derived from an EMBL/GenBank/DDBJ whole genome shotgun (WGS) entry which is preliminary data.</text>
</comment>
<dbReference type="AlphaFoldDB" id="A0AAU9WUI1"/>
<dbReference type="SUPFAM" id="SSF54160">
    <property type="entry name" value="Chromo domain-like"/>
    <property type="match status" value="1"/>
</dbReference>
<dbReference type="Gene3D" id="2.30.30.140">
    <property type="match status" value="1"/>
</dbReference>
<dbReference type="InterPro" id="IPR016197">
    <property type="entry name" value="Chromo-like_dom_sf"/>
</dbReference>
<feature type="compositionally biased region" description="Low complexity" evidence="1">
    <location>
        <begin position="128"/>
        <end position="137"/>
    </location>
</feature>
<accession>A0AAU9WUI1</accession>
<evidence type="ECO:0000313" key="3">
    <source>
        <dbReference type="Proteomes" id="UP001159428"/>
    </source>
</evidence>
<protein>
    <recommendedName>
        <fullName evidence="4">Tudor domain-containing protein</fullName>
    </recommendedName>
</protein>
<keyword evidence="3" id="KW-1185">Reference proteome</keyword>
<evidence type="ECO:0000256" key="1">
    <source>
        <dbReference type="SAM" id="MobiDB-lite"/>
    </source>
</evidence>
<reference evidence="2 3" key="1">
    <citation type="submission" date="2022-05" db="EMBL/GenBank/DDBJ databases">
        <authorList>
            <consortium name="Genoscope - CEA"/>
            <person name="William W."/>
        </authorList>
    </citation>
    <scope>NUCLEOTIDE SEQUENCE [LARGE SCALE GENOMIC DNA]</scope>
</reference>
<organism evidence="2 3">
    <name type="scientific">Pocillopora meandrina</name>
    <dbReference type="NCBI Taxonomy" id="46732"/>
    <lineage>
        <taxon>Eukaryota</taxon>
        <taxon>Metazoa</taxon>
        <taxon>Cnidaria</taxon>
        <taxon>Anthozoa</taxon>
        <taxon>Hexacorallia</taxon>
        <taxon>Scleractinia</taxon>
        <taxon>Astrocoeniina</taxon>
        <taxon>Pocilloporidae</taxon>
        <taxon>Pocillopora</taxon>
    </lineage>
</organism>
<feature type="region of interest" description="Disordered" evidence="1">
    <location>
        <begin position="110"/>
        <end position="143"/>
    </location>
</feature>
<evidence type="ECO:0008006" key="4">
    <source>
        <dbReference type="Google" id="ProtNLM"/>
    </source>
</evidence>
<gene>
    <name evidence="2" type="ORF">PMEA_00011957</name>
</gene>
<proteinExistence type="predicted"/>
<dbReference type="Proteomes" id="UP001159428">
    <property type="component" value="Unassembled WGS sequence"/>
</dbReference>
<sequence length="339" mass="37866">MAYEIGKKYEGLHDGRWYMCTILSQKGDRYKVTFDGWSRQFDTVLSADCLRPCTMIDVRSRKRWTPSVNFNKLPQVEGIRKSTAVRVVDPFLELVTVECGNEEIIASFRDVLPPPEPTPDTVKRRRPAALPQAAQATSPPPPVSAPVSVQSAIALQFATIVRLDGIKISCGDLVSLTPNSADVVFIVLELYQDESGLEVLLNAEKCQLSDGVAIRPLANFRLTCPASAVHTLQDTKLSSQLKKVVLEVRQGAILRLSQSLQLHMANRAYQLQFQRYDLAAKLRCEIYRGMSSKAARTFVIKMGPADLRHDLELLGLAVENNFKVEKSKNRLDDLDPPAW</sequence>